<proteinExistence type="predicted"/>
<feature type="region of interest" description="Disordered" evidence="1">
    <location>
        <begin position="62"/>
        <end position="89"/>
    </location>
</feature>
<dbReference type="Proteomes" id="UP000749646">
    <property type="component" value="Unassembled WGS sequence"/>
</dbReference>
<evidence type="ECO:0000313" key="2">
    <source>
        <dbReference type="EMBL" id="KAF9917133.1"/>
    </source>
</evidence>
<keyword evidence="3" id="KW-1185">Reference proteome</keyword>
<evidence type="ECO:0000256" key="1">
    <source>
        <dbReference type="SAM" id="MobiDB-lite"/>
    </source>
</evidence>
<protein>
    <submittedName>
        <fullName evidence="2">Uncharacterized protein</fullName>
    </submittedName>
</protein>
<dbReference type="EMBL" id="JAAAHW010011846">
    <property type="protein sequence ID" value="KAF9917133.1"/>
    <property type="molecule type" value="Genomic_DNA"/>
</dbReference>
<dbReference type="AlphaFoldDB" id="A0A9P6IH72"/>
<feature type="non-terminal residue" evidence="2">
    <location>
        <position position="173"/>
    </location>
</feature>
<organism evidence="2 3">
    <name type="scientific">Modicella reniformis</name>
    <dbReference type="NCBI Taxonomy" id="1440133"/>
    <lineage>
        <taxon>Eukaryota</taxon>
        <taxon>Fungi</taxon>
        <taxon>Fungi incertae sedis</taxon>
        <taxon>Mucoromycota</taxon>
        <taxon>Mortierellomycotina</taxon>
        <taxon>Mortierellomycetes</taxon>
        <taxon>Mortierellales</taxon>
        <taxon>Mortierellaceae</taxon>
        <taxon>Modicella</taxon>
    </lineage>
</organism>
<gene>
    <name evidence="2" type="ORF">BGZ65_013024</name>
</gene>
<reference evidence="2" key="1">
    <citation type="journal article" date="2020" name="Fungal Divers.">
        <title>Resolving the Mortierellaceae phylogeny through synthesis of multi-gene phylogenetics and phylogenomics.</title>
        <authorList>
            <person name="Vandepol N."/>
            <person name="Liber J."/>
            <person name="Desiro A."/>
            <person name="Na H."/>
            <person name="Kennedy M."/>
            <person name="Barry K."/>
            <person name="Grigoriev I.V."/>
            <person name="Miller A.N."/>
            <person name="O'Donnell K."/>
            <person name="Stajich J.E."/>
            <person name="Bonito G."/>
        </authorList>
    </citation>
    <scope>NUCLEOTIDE SEQUENCE</scope>
    <source>
        <strain evidence="2">MES-2147</strain>
    </source>
</reference>
<name>A0A9P6IH72_9FUNG</name>
<feature type="non-terminal residue" evidence="2">
    <location>
        <position position="1"/>
    </location>
</feature>
<accession>A0A9P6IH72</accession>
<comment type="caution">
    <text evidence="2">The sequence shown here is derived from an EMBL/GenBank/DDBJ whole genome shotgun (WGS) entry which is preliminary data.</text>
</comment>
<sequence length="173" mass="19541">APEFEAILYHNYRHQSTFGRAGPTVAEQIAGARYPTVHQRIHPPKVHFGPNQVRIIPARGEDAVPLDQEDKGSEKNDEVDEEVPVPLPSIPIVDWDSPPFSRKKTRSSVEVTVDELTGEYRQFLLTSMQEQLTTLGKRKRDDSDVSNERGAFLEGSINKLLVSYDKEEDCARL</sequence>
<evidence type="ECO:0000313" key="3">
    <source>
        <dbReference type="Proteomes" id="UP000749646"/>
    </source>
</evidence>